<protein>
    <submittedName>
        <fullName evidence="7">Plastocyanin/azurin family copper-binding protein</fullName>
    </submittedName>
</protein>
<feature type="region of interest" description="Disordered" evidence="5">
    <location>
        <begin position="277"/>
        <end position="336"/>
    </location>
</feature>
<feature type="domain" description="Blue (type 1) copper" evidence="6">
    <location>
        <begin position="139"/>
        <end position="228"/>
    </location>
</feature>
<name>A0ABD5MPY9_9EURY</name>
<reference evidence="7" key="1">
    <citation type="submission" date="2024-09" db="EMBL/GenBank/DDBJ databases">
        <authorList>
            <person name="Sun Q."/>
        </authorList>
    </citation>
    <scope>NUCLEOTIDE SEQUENCE [LARGE SCALE GENOMIC DNA]</scope>
    <source>
        <strain evidence="7">JCM 31273</strain>
    </source>
</reference>
<keyword evidence="4" id="KW-0186">Copper</keyword>
<evidence type="ECO:0000256" key="1">
    <source>
        <dbReference type="ARBA" id="ARBA00022448"/>
    </source>
</evidence>
<keyword evidence="8" id="KW-1185">Reference proteome</keyword>
<evidence type="ECO:0000256" key="3">
    <source>
        <dbReference type="ARBA" id="ARBA00022982"/>
    </source>
</evidence>
<dbReference type="Proteomes" id="UP001589595">
    <property type="component" value="Unassembled WGS sequence"/>
</dbReference>
<dbReference type="SUPFAM" id="SSF49503">
    <property type="entry name" value="Cupredoxins"/>
    <property type="match status" value="1"/>
</dbReference>
<dbReference type="InterPro" id="IPR008972">
    <property type="entry name" value="Cupredoxin"/>
</dbReference>
<feature type="compositionally biased region" description="Low complexity" evidence="5">
    <location>
        <begin position="320"/>
        <end position="336"/>
    </location>
</feature>
<comment type="caution">
    <text evidence="7">The sequence shown here is derived from an EMBL/GenBank/DDBJ whole genome shotgun (WGS) entry which is preliminary data.</text>
</comment>
<feature type="region of interest" description="Disordered" evidence="5">
    <location>
        <begin position="1"/>
        <end position="25"/>
    </location>
</feature>
<sequence>MSNQSDETDERGGSTDEHGWIPEASRRRVIKFGGAAAAAATLGGAGMVAGQQDDGEDGDGSGDDGDDGGDGESAGSDAVLDDLVDPTFGYPLAADETDGVTVEHVVDVTTEEGEGDHPQFPSEPDEDSPGSFLEVPAEFLFDPVGLQIEPGDLVQFVDVNGLHTVTAFTELAEPDLEVPRRVPEGVEPFTSPPLTPGQSWVYEFTEPGVYDYLCLPHLGLGMVGRIVVIDPEEDDVSDDAFSVPGPEGLFPNDRRVLTAPELEPANVVEQGTVAWADLSLGEPSPTETEAGTETEPEGETETEAEAGTETETAAEDETETTTADDAGTSTETEADG</sequence>
<dbReference type="GO" id="GO:0046872">
    <property type="term" value="F:metal ion binding"/>
    <property type="evidence" value="ECO:0007669"/>
    <property type="project" value="UniProtKB-KW"/>
</dbReference>
<dbReference type="Pfam" id="PF00127">
    <property type="entry name" value="Copper-bind"/>
    <property type="match status" value="1"/>
</dbReference>
<dbReference type="RefSeq" id="WP_222921695.1">
    <property type="nucleotide sequence ID" value="NZ_CP082286.1"/>
</dbReference>
<dbReference type="AlphaFoldDB" id="A0ABD5MPY9"/>
<dbReference type="InterPro" id="IPR028871">
    <property type="entry name" value="BlueCu_1_BS"/>
</dbReference>
<feature type="compositionally biased region" description="Acidic residues" evidence="5">
    <location>
        <begin position="290"/>
        <end position="319"/>
    </location>
</feature>
<dbReference type="Gene3D" id="2.60.40.420">
    <property type="entry name" value="Cupredoxins - blue copper proteins"/>
    <property type="match status" value="1"/>
</dbReference>
<dbReference type="EMBL" id="JBHMAJ010000010">
    <property type="protein sequence ID" value="MFB9825906.1"/>
    <property type="molecule type" value="Genomic_DNA"/>
</dbReference>
<feature type="region of interest" description="Disordered" evidence="5">
    <location>
        <begin position="111"/>
        <end position="130"/>
    </location>
</feature>
<evidence type="ECO:0000256" key="4">
    <source>
        <dbReference type="ARBA" id="ARBA00023008"/>
    </source>
</evidence>
<dbReference type="InterPro" id="IPR006311">
    <property type="entry name" value="TAT_signal"/>
</dbReference>
<dbReference type="InterPro" id="IPR000923">
    <property type="entry name" value="BlueCu_1"/>
</dbReference>
<feature type="compositionally biased region" description="Basic and acidic residues" evidence="5">
    <location>
        <begin position="10"/>
        <end position="25"/>
    </location>
</feature>
<gene>
    <name evidence="7" type="ORF">ACFFOL_17200</name>
</gene>
<organism evidence="7 8">
    <name type="scientific">Halobaculum roseum</name>
    <dbReference type="NCBI Taxonomy" id="2175149"/>
    <lineage>
        <taxon>Archaea</taxon>
        <taxon>Methanobacteriati</taxon>
        <taxon>Methanobacteriota</taxon>
        <taxon>Stenosarchaea group</taxon>
        <taxon>Halobacteria</taxon>
        <taxon>Halobacteriales</taxon>
        <taxon>Haloferacaceae</taxon>
        <taxon>Halobaculum</taxon>
    </lineage>
</organism>
<keyword evidence="3" id="KW-0249">Electron transport</keyword>
<evidence type="ECO:0000256" key="2">
    <source>
        <dbReference type="ARBA" id="ARBA00022723"/>
    </source>
</evidence>
<feature type="compositionally biased region" description="Acidic residues" evidence="5">
    <location>
        <begin position="53"/>
        <end position="70"/>
    </location>
</feature>
<feature type="region of interest" description="Disordered" evidence="5">
    <location>
        <begin position="45"/>
        <end position="83"/>
    </location>
</feature>
<evidence type="ECO:0000259" key="6">
    <source>
        <dbReference type="Pfam" id="PF00127"/>
    </source>
</evidence>
<dbReference type="GeneID" id="67211891"/>
<dbReference type="PROSITE" id="PS51318">
    <property type="entry name" value="TAT"/>
    <property type="match status" value="1"/>
</dbReference>
<evidence type="ECO:0000313" key="7">
    <source>
        <dbReference type="EMBL" id="MFB9825906.1"/>
    </source>
</evidence>
<evidence type="ECO:0000313" key="8">
    <source>
        <dbReference type="Proteomes" id="UP001589595"/>
    </source>
</evidence>
<dbReference type="PROSITE" id="PS00196">
    <property type="entry name" value="COPPER_BLUE"/>
    <property type="match status" value="1"/>
</dbReference>
<proteinExistence type="predicted"/>
<keyword evidence="1" id="KW-0813">Transport</keyword>
<evidence type="ECO:0000256" key="5">
    <source>
        <dbReference type="SAM" id="MobiDB-lite"/>
    </source>
</evidence>
<accession>A0ABD5MPY9</accession>
<keyword evidence="2" id="KW-0479">Metal-binding</keyword>